<keyword evidence="1" id="KW-0812">Transmembrane</keyword>
<evidence type="ECO:0000313" key="2">
    <source>
        <dbReference type="EMBL" id="OHA33744.1"/>
    </source>
</evidence>
<protein>
    <recommendedName>
        <fullName evidence="4">Prepilin-type N-terminal cleavage/methylation domain-containing protein</fullName>
    </recommendedName>
</protein>
<dbReference type="Pfam" id="PF07963">
    <property type="entry name" value="N_methyl"/>
    <property type="match status" value="1"/>
</dbReference>
<keyword evidence="1" id="KW-0472">Membrane</keyword>
<sequence>MKTAFSRKYQKKGFTLIEVIVASSLFITVVTISTGALISIISANSKAQSVTSVMHNINFALEDLSRRARVGTEYQCDGSKDDCIAGSTFSFKYSDGSRYLYKLGSGANANQIVQKIGDSGAETPITAAEVSVQSLRFVVSGMYPKISTTGGLTDQVQPRMFIVLKGKAGDKPGQQTDFVIQTSITKRGLDEII</sequence>
<accession>A0A1G2NCD1</accession>
<feature type="transmembrane region" description="Helical" evidence="1">
    <location>
        <begin position="20"/>
        <end position="41"/>
    </location>
</feature>
<evidence type="ECO:0000256" key="1">
    <source>
        <dbReference type="SAM" id="Phobius"/>
    </source>
</evidence>
<dbReference type="EMBL" id="MHRX01000025">
    <property type="protein sequence ID" value="OHA33744.1"/>
    <property type="molecule type" value="Genomic_DNA"/>
</dbReference>
<dbReference type="Proteomes" id="UP000176221">
    <property type="component" value="Unassembled WGS sequence"/>
</dbReference>
<proteinExistence type="predicted"/>
<keyword evidence="1" id="KW-1133">Transmembrane helix</keyword>
<dbReference type="STRING" id="1802319.A2928_02570"/>
<name>A0A1G2NCD1_9BACT</name>
<evidence type="ECO:0008006" key="4">
    <source>
        <dbReference type="Google" id="ProtNLM"/>
    </source>
</evidence>
<comment type="caution">
    <text evidence="2">The sequence shown here is derived from an EMBL/GenBank/DDBJ whole genome shotgun (WGS) entry which is preliminary data.</text>
</comment>
<gene>
    <name evidence="2" type="ORF">A2928_02570</name>
</gene>
<organism evidence="2 3">
    <name type="scientific">Candidatus Taylorbacteria bacterium RIFCSPLOWO2_01_FULL_45_15b</name>
    <dbReference type="NCBI Taxonomy" id="1802319"/>
    <lineage>
        <taxon>Bacteria</taxon>
        <taxon>Candidatus Tayloriibacteriota</taxon>
    </lineage>
</organism>
<reference evidence="2 3" key="1">
    <citation type="journal article" date="2016" name="Nat. Commun.">
        <title>Thousands of microbial genomes shed light on interconnected biogeochemical processes in an aquifer system.</title>
        <authorList>
            <person name="Anantharaman K."/>
            <person name="Brown C.T."/>
            <person name="Hug L.A."/>
            <person name="Sharon I."/>
            <person name="Castelle C.J."/>
            <person name="Probst A.J."/>
            <person name="Thomas B.C."/>
            <person name="Singh A."/>
            <person name="Wilkins M.J."/>
            <person name="Karaoz U."/>
            <person name="Brodie E.L."/>
            <person name="Williams K.H."/>
            <person name="Hubbard S.S."/>
            <person name="Banfield J.F."/>
        </authorList>
    </citation>
    <scope>NUCLEOTIDE SEQUENCE [LARGE SCALE GENOMIC DNA]</scope>
</reference>
<evidence type="ECO:0000313" key="3">
    <source>
        <dbReference type="Proteomes" id="UP000176221"/>
    </source>
</evidence>
<dbReference type="PROSITE" id="PS00409">
    <property type="entry name" value="PROKAR_NTER_METHYL"/>
    <property type="match status" value="1"/>
</dbReference>
<dbReference type="NCBIfam" id="TIGR02532">
    <property type="entry name" value="IV_pilin_GFxxxE"/>
    <property type="match status" value="1"/>
</dbReference>
<dbReference type="InterPro" id="IPR012902">
    <property type="entry name" value="N_methyl_site"/>
</dbReference>
<dbReference type="AlphaFoldDB" id="A0A1G2NCD1"/>